<evidence type="ECO:0000256" key="1">
    <source>
        <dbReference type="SAM" id="MobiDB-lite"/>
    </source>
</evidence>
<dbReference type="Gene3D" id="2.60.120.200">
    <property type="match status" value="1"/>
</dbReference>
<comment type="caution">
    <text evidence="4">The sequence shown here is derived from an EMBL/GenBank/DDBJ whole genome shotgun (WGS) entry which is preliminary data.</text>
</comment>
<dbReference type="Proteomes" id="UP000253075">
    <property type="component" value="Unassembled WGS sequence"/>
</dbReference>
<keyword evidence="2" id="KW-0732">Signal</keyword>
<evidence type="ECO:0000256" key="2">
    <source>
        <dbReference type="SAM" id="SignalP"/>
    </source>
</evidence>
<accession>A0ABD7G5D5</accession>
<reference evidence="4 5" key="1">
    <citation type="journal article" date="2018" name="PLoS ONE">
        <title>Phenotypic characterization and whole genome analysis of extended-spectrum beta-lactamase-producing bacteria isolated from dogs in Germany.</title>
        <authorList>
            <person name="Boehmer T."/>
            <person name="Vogler A.J."/>
            <person name="Thomas A."/>
            <person name="Sauer S."/>
            <person name="Hergenroether M."/>
            <person name="Straubinger R.K."/>
            <person name="Birdsell D."/>
            <person name="Keim P."/>
            <person name="Sahl J.W."/>
            <person name="Williamson C.H."/>
            <person name="Riehm J.M."/>
        </authorList>
    </citation>
    <scope>NUCLEOTIDE SEQUENCE [LARGE SCALE GENOMIC DNA]</scope>
    <source>
        <strain evidence="4 5">AFG_SD03_1510_Ahy_093</strain>
    </source>
</reference>
<feature type="domain" description="DUF6701" evidence="3">
    <location>
        <begin position="628"/>
        <end position="1223"/>
    </location>
</feature>
<sequence>MKWLWALALFTSQVWAFDPIDTGSLFPAVVQGHHGDSSTACYQINGYQLGQLNNAKINGSGGLPLNFCSIQPDQNNTRRCDDGAGGYKVCTVTGSDVRGLTLSSSNNKFPTITTNNDLTCTSGSQTGSGAAYRTVLLDNCTLTFPSRSETQIKTLTLRNKATLILGSGDYFIDKLNIDNVTIRLSGSGITRIFVNQDVTFFNTVSVNSNNQGSLIWVNYGNMVLDNGTTFYGYLYSDNKLTMNNYAAVYGRVTARYLSMDAQSSINEAVLPPMLTCFADGFDSAQINPDSWVVAQRNNSTLPSVQNGRLRLTQNITDQATSATFQRLFPGAGNLVTVEFDQYAYKTSGTSGADGMAVVLSDATLTPQPGAFGGPLGYGYKPGSSGFAGGWLGVGLDEYGNYANEGGSNSPGSRPQAVSIRGSGSGTSGYRYLTGTASNLNPPVDSGTNSNRPHRYRITVDSRSAGNSLATVERDTGAGYSTLVGPINMTSQTGQAAVPANFLLSLTGSTGSVTNFHEIDNVRICALRSNPVGVQIDHFQLDHSGQALTCNPETVTINACADAACTTLIKDPVTATLSLTPTSVSNGWIGGNTVTFSGGSTTVQLRNNTATAVTIGVSGSVPTTKPFSTTLCKAGAGMPSAAACTLSFADSGFFFDVPDTYSNQPQTVAIKAVKKSDVTKQCVPGFANQSKSVKFWSSYVSPASNSFNSGMSVNNTLIGSSQGNATAFSLNFDAQGQSSITVKYPDAGKVQLDARYDGTGNEAGLVMLGSDQFVARPVGLCITPSQGICSAGDSSCPVFKKAGDTFQIDIKAMAWESATDGDICVGNQTTPNFVLPKIALGSTLVAPNPGTNAAMGTATYNHVPASNSLNSVTQTVSEVGVFRMTATPPVAMQPEGSTVSTGYFGYTIPPASSVPVGRFIPADFNLASGDIVPACNVFSYMGQPFGVALDVLARNVSGGQTRNYTGSFAKGSAYLSVANNKDGKSLANRLRSLPSLPWLNGRAALAAGSSEFVRLSDTQPDGPYKSLLFGLYMRDNDGDRTLIASPDFNDAVVGNCSGASCNARLIDSVPMQVYFGRLLAGTGAGLASAPLAVPLQLQYYEADNWQLNKLDQCTQFSLANQGFTFLNPGHVFDAASRDLSLGNNRKILLGLGSSAPGGASAQTTDGEILFQFARPDIPVRIPYRVDLSKQPSQPLWLSDPATLQGEAIFGSSRGNDRIIYRREVMH</sequence>
<proteinExistence type="predicted"/>
<gene>
    <name evidence="4" type="ORF">C6C11_15765</name>
</gene>
<dbReference type="InterPro" id="IPR013320">
    <property type="entry name" value="ConA-like_dom_sf"/>
</dbReference>
<protein>
    <submittedName>
        <fullName evidence="4">MSHA biogenesis protein MshQ</fullName>
    </submittedName>
</protein>
<name>A0ABD7G5D5_AERHY</name>
<evidence type="ECO:0000313" key="5">
    <source>
        <dbReference type="Proteomes" id="UP000253075"/>
    </source>
</evidence>
<evidence type="ECO:0000313" key="4">
    <source>
        <dbReference type="EMBL" id="RCF47803.1"/>
    </source>
</evidence>
<dbReference type="InterPro" id="IPR046524">
    <property type="entry name" value="DUF6701"/>
</dbReference>
<feature type="region of interest" description="Disordered" evidence="1">
    <location>
        <begin position="404"/>
        <end position="423"/>
    </location>
</feature>
<dbReference type="AlphaFoldDB" id="A0ABD7G5D5"/>
<dbReference type="SUPFAM" id="SSF49899">
    <property type="entry name" value="Concanavalin A-like lectins/glucanases"/>
    <property type="match status" value="1"/>
</dbReference>
<organism evidence="4 5">
    <name type="scientific">Aeromonas hydrophila</name>
    <dbReference type="NCBI Taxonomy" id="644"/>
    <lineage>
        <taxon>Bacteria</taxon>
        <taxon>Pseudomonadati</taxon>
        <taxon>Pseudomonadota</taxon>
        <taxon>Gammaproteobacteria</taxon>
        <taxon>Aeromonadales</taxon>
        <taxon>Aeromonadaceae</taxon>
        <taxon>Aeromonas</taxon>
    </lineage>
</organism>
<reference evidence="5" key="2">
    <citation type="submission" date="2018-02" db="EMBL/GenBank/DDBJ databases">
        <title>Phenotypic characterization and whole genome analysis of multidrug-resistant, extended-spectrum beta-lactamase-producing bacteria isolated from dogs in Germany.</title>
        <authorList>
            <person name="Williamson C."/>
        </authorList>
    </citation>
    <scope>NUCLEOTIDE SEQUENCE [LARGE SCALE GENOMIC DNA]</scope>
    <source>
        <strain evidence="5">AFG_SD03_1510_Ahy_093</strain>
    </source>
</reference>
<evidence type="ECO:0000259" key="3">
    <source>
        <dbReference type="Pfam" id="PF20419"/>
    </source>
</evidence>
<dbReference type="EMBL" id="PUTQ01000023">
    <property type="protein sequence ID" value="RCF47803.1"/>
    <property type="molecule type" value="Genomic_DNA"/>
</dbReference>
<feature type="chain" id="PRO_5044750546" evidence="2">
    <location>
        <begin position="17"/>
        <end position="1225"/>
    </location>
</feature>
<feature type="signal peptide" evidence="2">
    <location>
        <begin position="1"/>
        <end position="16"/>
    </location>
</feature>
<dbReference type="Pfam" id="PF20419">
    <property type="entry name" value="DUF6701"/>
    <property type="match status" value="1"/>
</dbReference>